<feature type="region of interest" description="Disordered" evidence="2">
    <location>
        <begin position="12"/>
        <end position="98"/>
    </location>
</feature>
<keyword evidence="4" id="KW-1185">Reference proteome</keyword>
<sequence>MSSVQAVIAALNQQSTNNDLRQTSNRQSKSGPDIASLRNRFGSSSIANTDTPTHRSSHIEQKTNKEKSCSLNRSASSISSFKKNTPAPPPTSHKSDQLASSSYLNRTKYAKFSHQSLVEQLEKMTTERDELKQQLSDQTIDTPYSSACESPNMAIPTSPLGCSFLFDMSEIDNDNDYDSGNKQQADYEDIITHYNCQQTIHGQQKRQIANLQRQLAACEIGTQWMMNKYLGELEQERLCTKSLGTIVQNQEDLIKAMETNKTNRRPSSLPTPSTSSSLSIGKTTYKHQHQHQQQQQHQHQQTLLLHSQLELQRLELDDKEEVITLLANERDMLVKKMKQLTHQLVEGDKGQPPQQQRNHARLASMPSTGSLSSYATTVSSATSSCLDWVTVNSSMHIGSSPSSMNAKYLNKPYSPPQTPPPRESLPPLPTTTTSSTTTPDLSPRNTLLMTPSSSPRVPPPPPLDSSDAATAEAAAVLDYEKSLGHKTSMPDIRTLHEHHIHHHHHHRYDSAADTGMANGVTRQRSFWKGWKQRLTN</sequence>
<accession>A0A1X2IGT2</accession>
<dbReference type="EMBL" id="MCGE01000011">
    <property type="protein sequence ID" value="ORZ16277.1"/>
    <property type="molecule type" value="Genomic_DNA"/>
</dbReference>
<reference evidence="3 4" key="1">
    <citation type="submission" date="2016-07" db="EMBL/GenBank/DDBJ databases">
        <title>Pervasive Adenine N6-methylation of Active Genes in Fungi.</title>
        <authorList>
            <consortium name="DOE Joint Genome Institute"/>
            <person name="Mondo S.J."/>
            <person name="Dannebaum R.O."/>
            <person name="Kuo R.C."/>
            <person name="Labutti K."/>
            <person name="Haridas S."/>
            <person name="Kuo A."/>
            <person name="Salamov A."/>
            <person name="Ahrendt S.R."/>
            <person name="Lipzen A."/>
            <person name="Sullivan W."/>
            <person name="Andreopoulos W.B."/>
            <person name="Clum A."/>
            <person name="Lindquist E."/>
            <person name="Daum C."/>
            <person name="Ramamoorthy G.K."/>
            <person name="Gryganskyi A."/>
            <person name="Culley D."/>
            <person name="Magnuson J.K."/>
            <person name="James T.Y."/>
            <person name="O'Malley M.A."/>
            <person name="Stajich J.E."/>
            <person name="Spatafora J.W."/>
            <person name="Visel A."/>
            <person name="Grigoriev I.V."/>
        </authorList>
    </citation>
    <scope>NUCLEOTIDE SEQUENCE [LARGE SCALE GENOMIC DNA]</scope>
    <source>
        <strain evidence="3 4">NRRL 1336</strain>
    </source>
</reference>
<feature type="compositionally biased region" description="Polar residues" evidence="2">
    <location>
        <begin position="12"/>
        <end position="30"/>
    </location>
</feature>
<dbReference type="OrthoDB" id="2290922at2759"/>
<evidence type="ECO:0000313" key="4">
    <source>
        <dbReference type="Proteomes" id="UP000193560"/>
    </source>
</evidence>
<feature type="compositionally biased region" description="Polar residues" evidence="2">
    <location>
        <begin position="41"/>
        <end position="51"/>
    </location>
</feature>
<feature type="compositionally biased region" description="Low complexity" evidence="2">
    <location>
        <begin position="266"/>
        <end position="279"/>
    </location>
</feature>
<organism evidence="3 4">
    <name type="scientific">Absidia repens</name>
    <dbReference type="NCBI Taxonomy" id="90262"/>
    <lineage>
        <taxon>Eukaryota</taxon>
        <taxon>Fungi</taxon>
        <taxon>Fungi incertae sedis</taxon>
        <taxon>Mucoromycota</taxon>
        <taxon>Mucoromycotina</taxon>
        <taxon>Mucoromycetes</taxon>
        <taxon>Mucorales</taxon>
        <taxon>Cunninghamellaceae</taxon>
        <taxon>Absidia</taxon>
    </lineage>
</organism>
<feature type="compositionally biased region" description="Low complexity" evidence="2">
    <location>
        <begin position="291"/>
        <end position="301"/>
    </location>
</feature>
<gene>
    <name evidence="3" type="ORF">BCR42DRAFT_491339</name>
</gene>
<feature type="region of interest" description="Disordered" evidence="2">
    <location>
        <begin position="346"/>
        <end position="373"/>
    </location>
</feature>
<dbReference type="Proteomes" id="UP000193560">
    <property type="component" value="Unassembled WGS sequence"/>
</dbReference>
<name>A0A1X2IGT2_9FUNG</name>
<evidence type="ECO:0000256" key="1">
    <source>
        <dbReference type="SAM" id="Coils"/>
    </source>
</evidence>
<evidence type="ECO:0000313" key="3">
    <source>
        <dbReference type="EMBL" id="ORZ16277.1"/>
    </source>
</evidence>
<comment type="caution">
    <text evidence="3">The sequence shown here is derived from an EMBL/GenBank/DDBJ whole genome shotgun (WGS) entry which is preliminary data.</text>
</comment>
<feature type="coiled-coil region" evidence="1">
    <location>
        <begin position="114"/>
        <end position="141"/>
    </location>
</feature>
<protein>
    <submittedName>
        <fullName evidence="3">Uncharacterized protein</fullName>
    </submittedName>
</protein>
<proteinExistence type="predicted"/>
<feature type="compositionally biased region" description="Polar residues" evidence="2">
    <location>
        <begin position="69"/>
        <end position="83"/>
    </location>
</feature>
<feature type="region of interest" description="Disordered" evidence="2">
    <location>
        <begin position="407"/>
        <end position="470"/>
    </location>
</feature>
<dbReference type="STRING" id="90262.A0A1X2IGT2"/>
<dbReference type="AlphaFoldDB" id="A0A1X2IGT2"/>
<feature type="compositionally biased region" description="Low complexity" evidence="2">
    <location>
        <begin position="430"/>
        <end position="443"/>
    </location>
</feature>
<keyword evidence="1" id="KW-0175">Coiled coil</keyword>
<feature type="compositionally biased region" description="Pro residues" evidence="2">
    <location>
        <begin position="413"/>
        <end position="429"/>
    </location>
</feature>
<feature type="compositionally biased region" description="Basic and acidic residues" evidence="2">
    <location>
        <begin position="57"/>
        <end position="68"/>
    </location>
</feature>
<evidence type="ECO:0000256" key="2">
    <source>
        <dbReference type="SAM" id="MobiDB-lite"/>
    </source>
</evidence>
<feature type="region of interest" description="Disordered" evidence="2">
    <location>
        <begin position="258"/>
        <end position="301"/>
    </location>
</feature>